<evidence type="ECO:0000256" key="1">
    <source>
        <dbReference type="SAM" id="MobiDB-lite"/>
    </source>
</evidence>
<feature type="compositionally biased region" description="Polar residues" evidence="1">
    <location>
        <begin position="251"/>
        <end position="264"/>
    </location>
</feature>
<evidence type="ECO:0008006" key="4">
    <source>
        <dbReference type="Google" id="ProtNLM"/>
    </source>
</evidence>
<feature type="compositionally biased region" description="Low complexity" evidence="1">
    <location>
        <begin position="265"/>
        <end position="275"/>
    </location>
</feature>
<feature type="region of interest" description="Disordered" evidence="1">
    <location>
        <begin position="242"/>
        <end position="305"/>
    </location>
</feature>
<organism evidence="2 3">
    <name type="scientific">Lactuca saligna</name>
    <name type="common">Willowleaf lettuce</name>
    <dbReference type="NCBI Taxonomy" id="75948"/>
    <lineage>
        <taxon>Eukaryota</taxon>
        <taxon>Viridiplantae</taxon>
        <taxon>Streptophyta</taxon>
        <taxon>Embryophyta</taxon>
        <taxon>Tracheophyta</taxon>
        <taxon>Spermatophyta</taxon>
        <taxon>Magnoliopsida</taxon>
        <taxon>eudicotyledons</taxon>
        <taxon>Gunneridae</taxon>
        <taxon>Pentapetalae</taxon>
        <taxon>asterids</taxon>
        <taxon>campanulids</taxon>
        <taxon>Asterales</taxon>
        <taxon>Asteraceae</taxon>
        <taxon>Cichorioideae</taxon>
        <taxon>Cichorieae</taxon>
        <taxon>Lactucinae</taxon>
        <taxon>Lactuca</taxon>
    </lineage>
</organism>
<protein>
    <recommendedName>
        <fullName evidence="4">Retrotransposon Copia-like N-terminal domain-containing protein</fullName>
    </recommendedName>
</protein>
<evidence type="ECO:0000313" key="3">
    <source>
        <dbReference type="Proteomes" id="UP001177003"/>
    </source>
</evidence>
<name>A0AA35VKN5_LACSI</name>
<reference evidence="2" key="1">
    <citation type="submission" date="2023-04" db="EMBL/GenBank/DDBJ databases">
        <authorList>
            <person name="Vijverberg K."/>
            <person name="Xiong W."/>
            <person name="Schranz E."/>
        </authorList>
    </citation>
    <scope>NUCLEOTIDE SEQUENCE</scope>
</reference>
<dbReference type="Pfam" id="PF14223">
    <property type="entry name" value="Retrotran_gag_2"/>
    <property type="match status" value="1"/>
</dbReference>
<dbReference type="PANTHER" id="PTHR47481">
    <property type="match status" value="1"/>
</dbReference>
<dbReference type="PANTHER" id="PTHR47481:SF43">
    <property type="entry name" value="RETROTRANSPOSON COPIA-LIKE N-TERMINAL DOMAIN-CONTAINING PROTEIN"/>
    <property type="match status" value="1"/>
</dbReference>
<dbReference type="Proteomes" id="UP001177003">
    <property type="component" value="Chromosome 2"/>
</dbReference>
<proteinExistence type="predicted"/>
<sequence>MFAMKMLMIKSELVMLSHPAHTSQIVPTLFSKISQQSQQWLPKNTVQITASTHLTIKLTPNNYPVWRKQVESTLISLDLDGHLISAPPTTTLTDRDGKIIANPEYRPWYCKDQMIFSAILGSRSDSIQPLVSSATTAREAWNRLNSSYASTSRSRIISLKSKLVKNPKGSRSITKFLQDMRAIADSLDLAQSPVTEEDLMVHILSQLGDEYHTIAAALKVREHPIEYSELFDKLTDFERSLKEAPPPSDILPTTVNYTTHNQGFHNRSSNTNSSNRHTRSSPPFQSRGSQQSQWHNNNNPGGNRNTKSNQFCQFCHIPAIQHQWCRIREKLTGRTGAKRGERMI</sequence>
<evidence type="ECO:0000313" key="2">
    <source>
        <dbReference type="EMBL" id="CAI9270534.1"/>
    </source>
</evidence>
<feature type="compositionally biased region" description="Polar residues" evidence="1">
    <location>
        <begin position="282"/>
        <end position="295"/>
    </location>
</feature>
<accession>A0AA35VKN5</accession>
<dbReference type="AlphaFoldDB" id="A0AA35VKN5"/>
<feature type="compositionally biased region" description="Low complexity" evidence="1">
    <location>
        <begin position="296"/>
        <end position="305"/>
    </location>
</feature>
<keyword evidence="3" id="KW-1185">Reference proteome</keyword>
<gene>
    <name evidence="2" type="ORF">LSALG_LOCUS10839</name>
</gene>
<dbReference type="EMBL" id="OX465078">
    <property type="protein sequence ID" value="CAI9270534.1"/>
    <property type="molecule type" value="Genomic_DNA"/>
</dbReference>